<feature type="transmembrane region" description="Helical" evidence="1">
    <location>
        <begin position="36"/>
        <end position="55"/>
    </location>
</feature>
<accession>A0A2V2N4G5</accession>
<keyword evidence="3" id="KW-1185">Reference proteome</keyword>
<reference evidence="2 3" key="1">
    <citation type="submission" date="2018-05" db="EMBL/GenBank/DDBJ databases">
        <title>Draft genome of Methanospirillum lacunae Ki8-1.</title>
        <authorList>
            <person name="Dueholm M.S."/>
            <person name="Nielsen P.H."/>
            <person name="Bakmann L.F."/>
            <person name="Otzen D.E."/>
        </authorList>
    </citation>
    <scope>NUCLEOTIDE SEQUENCE [LARGE SCALE GENOMIC DNA]</scope>
    <source>
        <strain evidence="2 3">Ki8-1</strain>
    </source>
</reference>
<feature type="transmembrane region" description="Helical" evidence="1">
    <location>
        <begin position="12"/>
        <end position="30"/>
    </location>
</feature>
<keyword evidence="1" id="KW-0472">Membrane</keyword>
<evidence type="ECO:0000313" key="3">
    <source>
        <dbReference type="Proteomes" id="UP000245657"/>
    </source>
</evidence>
<dbReference type="EMBL" id="QGMY01000008">
    <property type="protein sequence ID" value="PWR71398.1"/>
    <property type="molecule type" value="Genomic_DNA"/>
</dbReference>
<protein>
    <submittedName>
        <fullName evidence="2">Nucleotide-binding protein</fullName>
    </submittedName>
</protein>
<comment type="caution">
    <text evidence="2">The sequence shown here is derived from an EMBL/GenBank/DDBJ whole genome shotgun (WGS) entry which is preliminary data.</text>
</comment>
<dbReference type="Proteomes" id="UP000245657">
    <property type="component" value="Unassembled WGS sequence"/>
</dbReference>
<keyword evidence="1" id="KW-1133">Transmembrane helix</keyword>
<keyword evidence="1" id="KW-0812">Transmembrane</keyword>
<proteinExistence type="predicted"/>
<evidence type="ECO:0000313" key="2">
    <source>
        <dbReference type="EMBL" id="PWR71398.1"/>
    </source>
</evidence>
<dbReference type="AlphaFoldDB" id="A0A2V2N4G5"/>
<evidence type="ECO:0000256" key="1">
    <source>
        <dbReference type="SAM" id="Phobius"/>
    </source>
</evidence>
<name>A0A2V2N4G5_9EURY</name>
<dbReference type="OrthoDB" id="111893at2157"/>
<dbReference type="GeneID" id="97546973"/>
<organism evidence="2 3">
    <name type="scientific">Methanospirillum lacunae</name>
    <dbReference type="NCBI Taxonomy" id="668570"/>
    <lineage>
        <taxon>Archaea</taxon>
        <taxon>Methanobacteriati</taxon>
        <taxon>Methanobacteriota</taxon>
        <taxon>Stenosarchaea group</taxon>
        <taxon>Methanomicrobia</taxon>
        <taxon>Methanomicrobiales</taxon>
        <taxon>Methanospirillaceae</taxon>
        <taxon>Methanospirillum</taxon>
    </lineage>
</organism>
<dbReference type="RefSeq" id="WP_109969016.1">
    <property type="nucleotide sequence ID" value="NZ_CP176093.1"/>
</dbReference>
<sequence>MQIRSFPVKPSLLHLGVFVFFALFLLWYILETGEYKTLIWAVPTLIFLLIIPMLLNYMSQKEYEGLVPVYETQAKTLKIREITDKMISRPVKFQAVVDEVRFRSLNRPHFVVSDRTGTTTVKMFTTPREDVRAGDLVEVLGQVIHRYIVTGDPVINGVSIRVVAPKGSAKEKKV</sequence>
<gene>
    <name evidence="2" type="ORF">DK846_11065</name>
</gene>